<gene>
    <name evidence="3" type="ORF">SAMN02745111_01468</name>
</gene>
<evidence type="ECO:0000259" key="2">
    <source>
        <dbReference type="Pfam" id="PF18887"/>
    </source>
</evidence>
<proteinExistence type="predicted"/>
<dbReference type="EMBL" id="FUXZ01000008">
    <property type="protein sequence ID" value="SKA67497.1"/>
    <property type="molecule type" value="Genomic_DNA"/>
</dbReference>
<organism evidence="3 4">
    <name type="scientific">Eubacterium uniforme</name>
    <dbReference type="NCBI Taxonomy" id="39495"/>
    <lineage>
        <taxon>Bacteria</taxon>
        <taxon>Bacillati</taxon>
        <taxon>Bacillota</taxon>
        <taxon>Clostridia</taxon>
        <taxon>Eubacteriales</taxon>
        <taxon>Eubacteriaceae</taxon>
        <taxon>Eubacterium</taxon>
    </lineage>
</organism>
<dbReference type="InterPro" id="IPR043772">
    <property type="entry name" value="MBG_3"/>
</dbReference>
<evidence type="ECO:0000313" key="3">
    <source>
        <dbReference type="EMBL" id="SKA67497.1"/>
    </source>
</evidence>
<feature type="domain" description="MBG" evidence="2">
    <location>
        <begin position="718"/>
        <end position="754"/>
    </location>
</feature>
<dbReference type="Pfam" id="PF18887">
    <property type="entry name" value="MBG_3"/>
    <property type="match status" value="1"/>
</dbReference>
<dbReference type="Proteomes" id="UP000190814">
    <property type="component" value="Unassembled WGS sequence"/>
</dbReference>
<dbReference type="Gene3D" id="2.60.40.1080">
    <property type="match status" value="1"/>
</dbReference>
<dbReference type="STRING" id="39495.SAMN02745111_01468"/>
<reference evidence="3 4" key="1">
    <citation type="submission" date="2017-02" db="EMBL/GenBank/DDBJ databases">
        <authorList>
            <person name="Peterson S.W."/>
        </authorList>
    </citation>
    <scope>NUCLEOTIDE SEQUENCE [LARGE SCALE GENOMIC DNA]</scope>
    <source>
        <strain evidence="3 4">ATCC 35992</strain>
    </source>
</reference>
<evidence type="ECO:0000313" key="4">
    <source>
        <dbReference type="Proteomes" id="UP000190814"/>
    </source>
</evidence>
<keyword evidence="4" id="KW-1185">Reference proteome</keyword>
<dbReference type="InterPro" id="IPR003343">
    <property type="entry name" value="Big_2"/>
</dbReference>
<dbReference type="OrthoDB" id="9804660at2"/>
<evidence type="ECO:0000259" key="1">
    <source>
        <dbReference type="Pfam" id="PF02368"/>
    </source>
</evidence>
<name>A0A1T4VRC2_9FIRM</name>
<dbReference type="InterPro" id="IPR008964">
    <property type="entry name" value="Invasin/intimin_cell_adhesion"/>
</dbReference>
<sequence length="2214" mass="244499">MMIGIGKKSTLSKKIMAVVLSITMVVANLQLTGVTVKAAGITRTAYLDLTKQITGDVGSLSDDGYNWNNSTNTLTLSDGFKINYIGGDSVSALKVKADTTIVLMGSAEINTDKVGIEALGNLTVKTQKGSNGFLKITTKKSSEIGYKYYGIKMQNPEAKEKRTLTVTDNTILQVNGGDNCIMCNATEPYSNEANVKALLNVVRKSVVQLNINNNVDSENVGVAKGFRVSNEERLVWFENTTTNPSLLIEQSQKNIESVNLHNLTMMSFAVGKVSDENGEYSYLSRNNSDNTYTWTYDGNEHPIIVNNDETRLNAINISPIDIVPENFKYYESKYSEYLNDENSDYRDKELESVETQYAAFTAAATDKPKDAARYAIKNNNKVLTYFNISQRKVVINGLKAERKTYDGWADAKIDYSGMEITCVNDSLNDTSGIVASDVAKLGNEIVPYAKAYFTVEYNGADTSGVYVNPFADGKNYKKSADVSYVGTDDTTLGDIAEKIVVIDQGKTQLNVGLVDKGSTFTSTGLSLSDPNYEVVPPTEQVTLQNMQKVQSQVSSKEYIYPRSIEDDTVLCNISPSMVKWREEGYVEDNDITKSVQDSSAITPNHPEMLKTLKANTDYIVNPNSVVIKEVGQYQIRISGTGNYTGVKRLSWSIDRAVREIEIVKSEEKAYDKNPYGITAGKNSSNFYFVINDIDNNRDVTNLLEDGSNLKVMYKGTGSTVYAESLQAPTDAGTYIVTVSVNETNRYTAASKSFVYTIYPKTVSIDWTVSGASVDETELNPSELEYNGTKNTFIGTVNNACDGDDVNVTGVTYNGVTKGGYEYNASSVAPYEAGEYVVKAVGVDNPNYTIDKTLAYSTATPSHEYNVAPAPVYLAWAEDGAVYTYSAKDFTPEATVENLCSNEEGVEDTCEVTNWIFEGKDVFGNAYKQGSGVVNVSDGEVTITVTEISNPNYVLSDAEGSLTSTFTVIPRDLSELKVGKWDDEDKEIWAEEIPYSGRVEEPTIIWSTEDGGETLVKEKDYTPSESVWALEYDKNGRYVKITGKGNYTGESLIPWNIDKLPSSLVINNYEEVDGVPYSVFYDEVLDTPDFSFINEDIKKNLSDTLENHLTYRYQGLMKNGREYDSDVVPTEAGEYTLTVTLEETDHYLESVVVKPFVIKQKPIVLSDKVKVVDRFYNGETNAVLDFTNVKITGVTEDEYYAIMDVLTTVDNPEKGYISYDATFEGKDVKWTLDNEYNKVVDIQNVTAGNYSIIYGENTPDILQNFVIADSGNQTSLQGKILPMELQVSGIKAVDKVYDGSKVATLDMENMVLEGVATGEKIKISATAEFAVTGNEKEAEDVRVDEEGNAVAKKVIISNYKITSANANTDIANYTIVSDGEQKETNAIITPADLSIGGVVAEDKVYDGNGEVSLDWNNAECIGVKEGDVIVVNKESELPETANFADGLVEYGDDDEVCDKTGAFAMEEIELNGVFEKTNYTYGDVVFKGKILPKQLSGIEWKFNDDNRFEIPEAVFTSDCGTIEGDTNEYAPVVKFYNVYDTDFKNPLAESDLLDNKEYVAKVTATDSGNYSVGTDDESLTYRFVYHVNKQDATLKITNYTGNDGKAIKVEYGETIPDAKLLYNDAEVTEESGSISEKISYRYIGTSLSGKKYVSDEKPVESGKYSVRVTVEETDRFYAVSATADFEIVPATVSITHGVRVVDKVYNGTNVAILNFENANFEGIKDSDIEAVNEILANTNDTFIRYKANYEQKDVMLVEKMSTDGKTSEKIATDMKVTTGNFAFILNQDTPDVLYNYVIDNEESVNSLRGKILQRAVKVSGITAKDKTYDGNAVATLDTSKAEFAGRIKGEKLAVEVTGKFIITGKEAKAEDVLLDKDGKVLNKKVALTIAGLVAGDENTNADNYCLAEDEQQTEVMAKIRPAELTAIGWSFNKTKMLPEAKLLEAGGIVNGDDIGKLVICIYGKEDTKFKKALDPKELKVGCEYVARVEQFNNANYYLSDKIIGQVYNFTYNVTDENAMEVYSNATPSMNKKLSLRYKGDKFVFKWGKAIDADGYYVYRATSKGKFRKVVKKDGLNNFKFKGKKKVYRAYVEAYKVINGEEIVIGRSFELKCSKLNDDGINAKRVVVGFTNINLATGASKKIKAKVKVVKKGKDSNKTKTLIRKGKKAYLTYWSSDNKIATVSKNGKINAIKKGKCIIYVMARNGKKKKISVTVG</sequence>
<dbReference type="Pfam" id="PF02368">
    <property type="entry name" value="Big_2"/>
    <property type="match status" value="1"/>
</dbReference>
<feature type="domain" description="BIG2" evidence="1">
    <location>
        <begin position="2138"/>
        <end position="2208"/>
    </location>
</feature>
<accession>A0A1T4VRC2</accession>
<protein>
    <submittedName>
        <fullName evidence="3">Ig-like domain (Group 2)</fullName>
    </submittedName>
</protein>
<dbReference type="SUPFAM" id="SSF49373">
    <property type="entry name" value="Invasin/intimin cell-adhesion fragments"/>
    <property type="match status" value="1"/>
</dbReference>
<dbReference type="RefSeq" id="WP_078766339.1">
    <property type="nucleotide sequence ID" value="NZ_FUXZ01000008.1"/>
</dbReference>